<dbReference type="InterPro" id="IPR017515">
    <property type="entry name" value="MeMalonyl-CoA_epimerase"/>
</dbReference>
<dbReference type="NCBIfam" id="TIGR03081">
    <property type="entry name" value="metmalonyl_epim"/>
    <property type="match status" value="1"/>
</dbReference>
<dbReference type="PANTHER" id="PTHR43048">
    <property type="entry name" value="METHYLMALONYL-COA EPIMERASE"/>
    <property type="match status" value="1"/>
</dbReference>
<dbReference type="GO" id="GO:0004493">
    <property type="term" value="F:methylmalonyl-CoA epimerase activity"/>
    <property type="evidence" value="ECO:0007669"/>
    <property type="project" value="UniProtKB-EC"/>
</dbReference>
<name>A0A7C3YUJ9_UNCW3</name>
<feature type="domain" description="VOC" evidence="3">
    <location>
        <begin position="4"/>
        <end position="132"/>
    </location>
</feature>
<proteinExistence type="inferred from homology"/>
<keyword evidence="4" id="KW-0413">Isomerase</keyword>
<dbReference type="AlphaFoldDB" id="A0A7C3YUJ9"/>
<dbReference type="PANTHER" id="PTHR43048:SF3">
    <property type="entry name" value="METHYLMALONYL-COA EPIMERASE, MITOCHONDRIAL"/>
    <property type="match status" value="1"/>
</dbReference>
<dbReference type="GO" id="GO:0046872">
    <property type="term" value="F:metal ion binding"/>
    <property type="evidence" value="ECO:0007669"/>
    <property type="project" value="UniProtKB-KW"/>
</dbReference>
<dbReference type="InterPro" id="IPR051785">
    <property type="entry name" value="MMCE/EMCE_epimerase"/>
</dbReference>
<evidence type="ECO:0000259" key="3">
    <source>
        <dbReference type="PROSITE" id="PS51819"/>
    </source>
</evidence>
<evidence type="ECO:0000256" key="1">
    <source>
        <dbReference type="ARBA" id="ARBA00009308"/>
    </source>
</evidence>
<dbReference type="InterPro" id="IPR037523">
    <property type="entry name" value="VOC_core"/>
</dbReference>
<reference evidence="4" key="1">
    <citation type="journal article" date="2020" name="mSystems">
        <title>Genome- and Community-Level Interaction Insights into Carbon Utilization and Element Cycling Functions of Hydrothermarchaeota in Hydrothermal Sediment.</title>
        <authorList>
            <person name="Zhou Z."/>
            <person name="Liu Y."/>
            <person name="Xu W."/>
            <person name="Pan J."/>
            <person name="Luo Z.H."/>
            <person name="Li M."/>
        </authorList>
    </citation>
    <scope>NUCLEOTIDE SEQUENCE [LARGE SCALE GENOMIC DNA]</scope>
    <source>
        <strain evidence="4">SpSt-906</strain>
    </source>
</reference>
<comment type="caution">
    <text evidence="4">The sequence shown here is derived from an EMBL/GenBank/DDBJ whole genome shotgun (WGS) entry which is preliminary data.</text>
</comment>
<dbReference type="InterPro" id="IPR029068">
    <property type="entry name" value="Glyas_Bleomycin-R_OHBP_Dase"/>
</dbReference>
<dbReference type="CDD" id="cd07249">
    <property type="entry name" value="MMCE"/>
    <property type="match status" value="1"/>
</dbReference>
<comment type="similarity">
    <text evidence="1">Belongs to the methylmalonyl-CoA epimerase family.</text>
</comment>
<gene>
    <name evidence="4" type="primary">mce</name>
    <name evidence="4" type="ORF">ENX07_04310</name>
</gene>
<dbReference type="EC" id="5.1.99.1" evidence="4"/>
<dbReference type="PROSITE" id="PS51819">
    <property type="entry name" value="VOC"/>
    <property type="match status" value="1"/>
</dbReference>
<dbReference type="Gene3D" id="3.10.180.10">
    <property type="entry name" value="2,3-Dihydroxybiphenyl 1,2-Dioxygenase, domain 1"/>
    <property type="match status" value="1"/>
</dbReference>
<dbReference type="SUPFAM" id="SSF54593">
    <property type="entry name" value="Glyoxalase/Bleomycin resistance protein/Dihydroxybiphenyl dioxygenase"/>
    <property type="match status" value="1"/>
</dbReference>
<evidence type="ECO:0000256" key="2">
    <source>
        <dbReference type="ARBA" id="ARBA00022723"/>
    </source>
</evidence>
<keyword evidence="2" id="KW-0479">Metal-binding</keyword>
<protein>
    <submittedName>
        <fullName evidence="4">Methylmalonyl-CoA epimerase</fullName>
        <ecNumber evidence="4">5.1.99.1</ecNumber>
    </submittedName>
</protein>
<dbReference type="GO" id="GO:0046491">
    <property type="term" value="P:L-methylmalonyl-CoA metabolic process"/>
    <property type="evidence" value="ECO:0007669"/>
    <property type="project" value="TreeGrafter"/>
</dbReference>
<dbReference type="EMBL" id="DTMQ01000029">
    <property type="protein sequence ID" value="HGE99275.1"/>
    <property type="molecule type" value="Genomic_DNA"/>
</dbReference>
<accession>A0A7C3YUJ9</accession>
<sequence>MIKKIDHIAIAVFNLEEAAKFYEERLGLKLIEKETLPAQGVRVGFIKIGEVMIELVEPLSEESPISKFLSERGGGLHHICFAVSDIEGELNRLSEAGVRLIDTKPRIGAHNTKVAFIHPKGTGGVLIELKEI</sequence>
<organism evidence="4">
    <name type="scientific">candidate division WOR-3 bacterium</name>
    <dbReference type="NCBI Taxonomy" id="2052148"/>
    <lineage>
        <taxon>Bacteria</taxon>
        <taxon>Bacteria division WOR-3</taxon>
    </lineage>
</organism>
<dbReference type="Pfam" id="PF13669">
    <property type="entry name" value="Glyoxalase_4"/>
    <property type="match status" value="1"/>
</dbReference>
<evidence type="ECO:0000313" key="4">
    <source>
        <dbReference type="EMBL" id="HGE99275.1"/>
    </source>
</evidence>